<sequence>AKDTDITANYLSYWMNNGAYYYWLTEDGKNYQDTIIDIITDFDDKEIPFW</sequence>
<gene>
    <name evidence="1" type="ORF">OXX778_LOCUS21047</name>
</gene>
<keyword evidence="2" id="KW-1185">Reference proteome</keyword>
<proteinExistence type="predicted"/>
<evidence type="ECO:0000313" key="2">
    <source>
        <dbReference type="Proteomes" id="UP000663879"/>
    </source>
</evidence>
<dbReference type="OrthoDB" id="10051175at2759"/>
<name>A0A814NY09_9BILA</name>
<protein>
    <submittedName>
        <fullName evidence="1">Uncharacterized protein</fullName>
    </submittedName>
</protein>
<evidence type="ECO:0000313" key="1">
    <source>
        <dbReference type="EMBL" id="CAF1098915.1"/>
    </source>
</evidence>
<accession>A0A814NY09</accession>
<comment type="caution">
    <text evidence="1">The sequence shown here is derived from an EMBL/GenBank/DDBJ whole genome shotgun (WGS) entry which is preliminary data.</text>
</comment>
<organism evidence="1 2">
    <name type="scientific">Brachionus calyciflorus</name>
    <dbReference type="NCBI Taxonomy" id="104777"/>
    <lineage>
        <taxon>Eukaryota</taxon>
        <taxon>Metazoa</taxon>
        <taxon>Spiralia</taxon>
        <taxon>Gnathifera</taxon>
        <taxon>Rotifera</taxon>
        <taxon>Eurotatoria</taxon>
        <taxon>Monogononta</taxon>
        <taxon>Pseudotrocha</taxon>
        <taxon>Ploima</taxon>
        <taxon>Brachionidae</taxon>
        <taxon>Brachionus</taxon>
    </lineage>
</organism>
<dbReference type="EMBL" id="CAJNOC010007437">
    <property type="protein sequence ID" value="CAF1098915.1"/>
    <property type="molecule type" value="Genomic_DNA"/>
</dbReference>
<feature type="non-terminal residue" evidence="1">
    <location>
        <position position="1"/>
    </location>
</feature>
<dbReference type="Proteomes" id="UP000663879">
    <property type="component" value="Unassembled WGS sequence"/>
</dbReference>
<reference evidence="1" key="1">
    <citation type="submission" date="2021-02" db="EMBL/GenBank/DDBJ databases">
        <authorList>
            <person name="Nowell W R."/>
        </authorList>
    </citation>
    <scope>NUCLEOTIDE SEQUENCE</scope>
    <source>
        <strain evidence="1">Ploen Becks lab</strain>
    </source>
</reference>
<dbReference type="AlphaFoldDB" id="A0A814NY09"/>